<dbReference type="EMBL" id="MRZV01000377">
    <property type="protein sequence ID" value="PIK51345.1"/>
    <property type="molecule type" value="Genomic_DNA"/>
</dbReference>
<comment type="caution">
    <text evidence="2">The sequence shown here is derived from an EMBL/GenBank/DDBJ whole genome shotgun (WGS) entry which is preliminary data.</text>
</comment>
<dbReference type="Pfam" id="PF12248">
    <property type="entry name" value="Methyltransf_FA"/>
    <property type="match status" value="1"/>
</dbReference>
<dbReference type="STRING" id="307972.A0A2G8KTR0"/>
<feature type="domain" description="Farnesoic acid O-methyl transferase" evidence="1">
    <location>
        <begin position="171"/>
        <end position="288"/>
    </location>
</feature>
<organism evidence="2 3">
    <name type="scientific">Stichopus japonicus</name>
    <name type="common">Sea cucumber</name>
    <dbReference type="NCBI Taxonomy" id="307972"/>
    <lineage>
        <taxon>Eukaryota</taxon>
        <taxon>Metazoa</taxon>
        <taxon>Echinodermata</taxon>
        <taxon>Eleutherozoa</taxon>
        <taxon>Echinozoa</taxon>
        <taxon>Holothuroidea</taxon>
        <taxon>Aspidochirotacea</taxon>
        <taxon>Aspidochirotida</taxon>
        <taxon>Stichopodidae</taxon>
        <taxon>Apostichopus</taxon>
    </lineage>
</organism>
<evidence type="ECO:0000259" key="1">
    <source>
        <dbReference type="Pfam" id="PF12248"/>
    </source>
</evidence>
<accession>A0A2G8KTR0</accession>
<feature type="non-terminal residue" evidence="2">
    <location>
        <position position="315"/>
    </location>
</feature>
<sequence>MANQISSVIKSCNFHLRNIGKVRKYLTTEACKTAVQSLVVSRMDYCCSLLTGVPAHQIRRLQVVQNRAARIIARVSPPDHISPVLANLHWIPCDYRVRFRILTFVSTAFTSRHRPTYVTSSLSTNRVAHFVHHLTSLFWRRNLPARELETMPSVTLLLNCGTNSRTILRTFFQTNMNSHSVGTPELGPDERQLNFAIKDAASGVMILSESSSLSGAHYEIEIGAESNMKSIIKYGGSILVEVDTIDILDSDNYVEFWISFRSGAIRVGIVGSLEFMSWQGSLPEIRFAFFKIGIHSASNIYYWFVFKYYYFSQAR</sequence>
<keyword evidence="3" id="KW-1185">Reference proteome</keyword>
<dbReference type="Proteomes" id="UP000230750">
    <property type="component" value="Unassembled WGS sequence"/>
</dbReference>
<protein>
    <recommendedName>
        <fullName evidence="1">Farnesoic acid O-methyl transferase domain-containing protein</fullName>
    </recommendedName>
</protein>
<dbReference type="OrthoDB" id="2142040at2759"/>
<proteinExistence type="predicted"/>
<reference evidence="2 3" key="1">
    <citation type="journal article" date="2017" name="PLoS Biol.">
        <title>The sea cucumber genome provides insights into morphological evolution and visceral regeneration.</title>
        <authorList>
            <person name="Zhang X."/>
            <person name="Sun L."/>
            <person name="Yuan J."/>
            <person name="Sun Y."/>
            <person name="Gao Y."/>
            <person name="Zhang L."/>
            <person name="Li S."/>
            <person name="Dai H."/>
            <person name="Hamel J.F."/>
            <person name="Liu C."/>
            <person name="Yu Y."/>
            <person name="Liu S."/>
            <person name="Lin W."/>
            <person name="Guo K."/>
            <person name="Jin S."/>
            <person name="Xu P."/>
            <person name="Storey K.B."/>
            <person name="Huan P."/>
            <person name="Zhang T."/>
            <person name="Zhou Y."/>
            <person name="Zhang J."/>
            <person name="Lin C."/>
            <person name="Li X."/>
            <person name="Xing L."/>
            <person name="Huo D."/>
            <person name="Sun M."/>
            <person name="Wang L."/>
            <person name="Mercier A."/>
            <person name="Li F."/>
            <person name="Yang H."/>
            <person name="Xiang J."/>
        </authorList>
    </citation>
    <scope>NUCLEOTIDE SEQUENCE [LARGE SCALE GENOMIC DNA]</scope>
    <source>
        <strain evidence="2">Shaxun</strain>
        <tissue evidence="2">Muscle</tissue>
    </source>
</reference>
<name>A0A2G8KTR0_STIJA</name>
<dbReference type="AlphaFoldDB" id="A0A2G8KTR0"/>
<dbReference type="InterPro" id="IPR022041">
    <property type="entry name" value="Methyltransf_FA"/>
</dbReference>
<evidence type="ECO:0000313" key="3">
    <source>
        <dbReference type="Proteomes" id="UP000230750"/>
    </source>
</evidence>
<evidence type="ECO:0000313" key="2">
    <source>
        <dbReference type="EMBL" id="PIK51345.1"/>
    </source>
</evidence>
<gene>
    <name evidence="2" type="ORF">BSL78_11749</name>
</gene>